<dbReference type="Pfam" id="PF14059">
    <property type="entry name" value="DUF4251"/>
    <property type="match status" value="1"/>
</dbReference>
<dbReference type="InterPro" id="IPR025347">
    <property type="entry name" value="DUF4251"/>
</dbReference>
<keyword evidence="3" id="KW-1185">Reference proteome</keyword>
<feature type="chain" id="PRO_5017715238" evidence="1">
    <location>
        <begin position="23"/>
        <end position="164"/>
    </location>
</feature>
<dbReference type="Gene3D" id="2.40.128.410">
    <property type="match status" value="1"/>
</dbReference>
<dbReference type="AlphaFoldDB" id="A0A3E1NY57"/>
<sequence length="164" mass="17915">MKNILIAGVMAIAISLPSLTSAQSKSDEKKAAITNLINTQTYVFTAQSSMPPGPSPDRQLNGNYDLTVTKDSVISYLPYFGRAYTAPMDPSKGGIQFTSTKFDYKLTEKKKGGWTIVIKPKDTNEASQLILNVSTGGYSTLQVIGINRQPILFNGYVDARKLKK</sequence>
<proteinExistence type="predicted"/>
<evidence type="ECO:0000313" key="2">
    <source>
        <dbReference type="EMBL" id="RFM32876.1"/>
    </source>
</evidence>
<dbReference type="Proteomes" id="UP000261174">
    <property type="component" value="Unassembled WGS sequence"/>
</dbReference>
<accession>A0A3E1NY57</accession>
<reference evidence="2 3" key="1">
    <citation type="submission" date="2018-08" db="EMBL/GenBank/DDBJ databases">
        <title>Chitinophaga sp. K20C18050901, a novel bacterium isolated from forest soil.</title>
        <authorList>
            <person name="Wang C."/>
        </authorList>
    </citation>
    <scope>NUCLEOTIDE SEQUENCE [LARGE SCALE GENOMIC DNA]</scope>
    <source>
        <strain evidence="2 3">K20C18050901</strain>
    </source>
</reference>
<evidence type="ECO:0000313" key="3">
    <source>
        <dbReference type="Proteomes" id="UP000261174"/>
    </source>
</evidence>
<feature type="signal peptide" evidence="1">
    <location>
        <begin position="1"/>
        <end position="22"/>
    </location>
</feature>
<dbReference type="RefSeq" id="WP_116855313.1">
    <property type="nucleotide sequence ID" value="NZ_QTJV01000008.1"/>
</dbReference>
<dbReference type="OrthoDB" id="1097715at2"/>
<name>A0A3E1NY57_9BACT</name>
<organism evidence="2 3">
    <name type="scientific">Chitinophaga silvisoli</name>
    <dbReference type="NCBI Taxonomy" id="2291814"/>
    <lineage>
        <taxon>Bacteria</taxon>
        <taxon>Pseudomonadati</taxon>
        <taxon>Bacteroidota</taxon>
        <taxon>Chitinophagia</taxon>
        <taxon>Chitinophagales</taxon>
        <taxon>Chitinophagaceae</taxon>
        <taxon>Chitinophaga</taxon>
    </lineage>
</organism>
<comment type="caution">
    <text evidence="2">The sequence shown here is derived from an EMBL/GenBank/DDBJ whole genome shotgun (WGS) entry which is preliminary data.</text>
</comment>
<evidence type="ECO:0000256" key="1">
    <source>
        <dbReference type="SAM" id="SignalP"/>
    </source>
</evidence>
<gene>
    <name evidence="2" type="ORF">DXN04_20750</name>
</gene>
<dbReference type="EMBL" id="QTJV01000008">
    <property type="protein sequence ID" value="RFM32876.1"/>
    <property type="molecule type" value="Genomic_DNA"/>
</dbReference>
<keyword evidence="1" id="KW-0732">Signal</keyword>
<protein>
    <submittedName>
        <fullName evidence="2">DUF4251 domain-containing protein</fullName>
    </submittedName>
</protein>